<evidence type="ECO:0000259" key="1">
    <source>
        <dbReference type="Pfam" id="PF02627"/>
    </source>
</evidence>
<dbReference type="Pfam" id="PF02627">
    <property type="entry name" value="CMD"/>
    <property type="match status" value="1"/>
</dbReference>
<dbReference type="EMBL" id="QNRX01000001">
    <property type="protein sequence ID" value="RBP70152.1"/>
    <property type="molecule type" value="Genomic_DNA"/>
</dbReference>
<keyword evidence="3" id="KW-1185">Reference proteome</keyword>
<dbReference type="Proteomes" id="UP000253490">
    <property type="component" value="Unassembled WGS sequence"/>
</dbReference>
<evidence type="ECO:0000313" key="2">
    <source>
        <dbReference type="EMBL" id="RBP70152.1"/>
    </source>
</evidence>
<organism evidence="2 3">
    <name type="scientific">Alkalibaculum bacchi</name>
    <dbReference type="NCBI Taxonomy" id="645887"/>
    <lineage>
        <taxon>Bacteria</taxon>
        <taxon>Bacillati</taxon>
        <taxon>Bacillota</taxon>
        <taxon>Clostridia</taxon>
        <taxon>Eubacteriales</taxon>
        <taxon>Eubacteriaceae</taxon>
        <taxon>Alkalibaculum</taxon>
    </lineage>
</organism>
<dbReference type="PANTHER" id="PTHR33930">
    <property type="entry name" value="ALKYL HYDROPEROXIDE REDUCTASE AHPD"/>
    <property type="match status" value="1"/>
</dbReference>
<dbReference type="InterPro" id="IPR003779">
    <property type="entry name" value="CMD-like"/>
</dbReference>
<dbReference type="AlphaFoldDB" id="A0A366IFJ6"/>
<dbReference type="GO" id="GO:0051920">
    <property type="term" value="F:peroxiredoxin activity"/>
    <property type="evidence" value="ECO:0007669"/>
    <property type="project" value="InterPro"/>
</dbReference>
<keyword evidence="2" id="KW-0575">Peroxidase</keyword>
<gene>
    <name evidence="2" type="ORF">DES36_101209</name>
</gene>
<protein>
    <submittedName>
        <fullName evidence="2">Alkylhydroperoxidase/carboxymuconolactone decarboxylase family protein YurZ</fullName>
    </submittedName>
</protein>
<name>A0A366IFJ6_9FIRM</name>
<dbReference type="Gene3D" id="1.20.1290.10">
    <property type="entry name" value="AhpD-like"/>
    <property type="match status" value="1"/>
</dbReference>
<accession>A0A366IFJ6</accession>
<dbReference type="InterPro" id="IPR029032">
    <property type="entry name" value="AhpD-like"/>
</dbReference>
<keyword evidence="2" id="KW-0560">Oxidoreductase</keyword>
<evidence type="ECO:0000313" key="3">
    <source>
        <dbReference type="Proteomes" id="UP000253490"/>
    </source>
</evidence>
<sequence length="118" mass="13226">MNSKQKEIKELLSTFLEGMRNLSSEDQQVYRPFQDLINAINNPGELEEKAKVLISIGIATYSRNEQSLVYHINEAYKLGATQEEIAEAAMVSVISGGMDSMTFFVTYVKDAIEALQTK</sequence>
<feature type="domain" description="Carboxymuconolactone decarboxylase-like" evidence="1">
    <location>
        <begin position="28"/>
        <end position="109"/>
    </location>
</feature>
<dbReference type="RefSeq" id="WP_113919361.1">
    <property type="nucleotide sequence ID" value="NZ_QNRX01000001.1"/>
</dbReference>
<proteinExistence type="predicted"/>
<dbReference type="PANTHER" id="PTHR33930:SF2">
    <property type="entry name" value="BLR3452 PROTEIN"/>
    <property type="match status" value="1"/>
</dbReference>
<comment type="caution">
    <text evidence="2">The sequence shown here is derived from an EMBL/GenBank/DDBJ whole genome shotgun (WGS) entry which is preliminary data.</text>
</comment>
<dbReference type="OrthoDB" id="9806086at2"/>
<reference evidence="2 3" key="1">
    <citation type="submission" date="2018-06" db="EMBL/GenBank/DDBJ databases">
        <title>Genomic Encyclopedia of Type Strains, Phase IV (KMG-IV): sequencing the most valuable type-strain genomes for metagenomic binning, comparative biology and taxonomic classification.</title>
        <authorList>
            <person name="Goeker M."/>
        </authorList>
    </citation>
    <scope>NUCLEOTIDE SEQUENCE [LARGE SCALE GENOMIC DNA]</scope>
    <source>
        <strain evidence="2 3">DSM 22112</strain>
    </source>
</reference>
<dbReference type="SUPFAM" id="SSF69118">
    <property type="entry name" value="AhpD-like"/>
    <property type="match status" value="1"/>
</dbReference>